<evidence type="ECO:0000256" key="1">
    <source>
        <dbReference type="SAM" id="Phobius"/>
    </source>
</evidence>
<keyword evidence="1" id="KW-1133">Transmembrane helix</keyword>
<evidence type="ECO:0000313" key="2">
    <source>
        <dbReference type="EMBL" id="KAF9523649.1"/>
    </source>
</evidence>
<keyword evidence="1" id="KW-0812">Transmembrane</keyword>
<dbReference type="AlphaFoldDB" id="A0A9P6E6Y4"/>
<dbReference type="Proteomes" id="UP000807306">
    <property type="component" value="Unassembled WGS sequence"/>
</dbReference>
<gene>
    <name evidence="2" type="ORF">CPB83DRAFT_821221</name>
</gene>
<sequence length="70" mass="7786">MSASCYRRTRSTRGKCLCTSVNRGRGSRRYKAVIPSSCMFFFIDQSFPLCGVAICGGLLAIYMSTGIERF</sequence>
<name>A0A9P6E6Y4_9AGAR</name>
<evidence type="ECO:0000313" key="3">
    <source>
        <dbReference type="Proteomes" id="UP000807306"/>
    </source>
</evidence>
<accession>A0A9P6E6Y4</accession>
<proteinExistence type="predicted"/>
<comment type="caution">
    <text evidence="2">The sequence shown here is derived from an EMBL/GenBank/DDBJ whole genome shotgun (WGS) entry which is preliminary data.</text>
</comment>
<reference evidence="2" key="1">
    <citation type="submission" date="2020-11" db="EMBL/GenBank/DDBJ databases">
        <authorList>
            <consortium name="DOE Joint Genome Institute"/>
            <person name="Ahrendt S."/>
            <person name="Riley R."/>
            <person name="Andreopoulos W."/>
            <person name="Labutti K."/>
            <person name="Pangilinan J."/>
            <person name="Ruiz-Duenas F.J."/>
            <person name="Barrasa J.M."/>
            <person name="Sanchez-Garcia M."/>
            <person name="Camarero S."/>
            <person name="Miyauchi S."/>
            <person name="Serrano A."/>
            <person name="Linde D."/>
            <person name="Babiker R."/>
            <person name="Drula E."/>
            <person name="Ayuso-Fernandez I."/>
            <person name="Pacheco R."/>
            <person name="Padilla G."/>
            <person name="Ferreira P."/>
            <person name="Barriuso J."/>
            <person name="Kellner H."/>
            <person name="Castanera R."/>
            <person name="Alfaro M."/>
            <person name="Ramirez L."/>
            <person name="Pisabarro A.G."/>
            <person name="Kuo A."/>
            <person name="Tritt A."/>
            <person name="Lipzen A."/>
            <person name="He G."/>
            <person name="Yan M."/>
            <person name="Ng V."/>
            <person name="Cullen D."/>
            <person name="Martin F."/>
            <person name="Rosso M.-N."/>
            <person name="Henrissat B."/>
            <person name="Hibbett D."/>
            <person name="Martinez A.T."/>
            <person name="Grigoriev I.V."/>
        </authorList>
    </citation>
    <scope>NUCLEOTIDE SEQUENCE</scope>
    <source>
        <strain evidence="2">CBS 506.95</strain>
    </source>
</reference>
<dbReference type="EMBL" id="MU157913">
    <property type="protein sequence ID" value="KAF9523649.1"/>
    <property type="molecule type" value="Genomic_DNA"/>
</dbReference>
<protein>
    <submittedName>
        <fullName evidence="2">Uncharacterized protein</fullName>
    </submittedName>
</protein>
<keyword evidence="1" id="KW-0472">Membrane</keyword>
<feature type="transmembrane region" description="Helical" evidence="1">
    <location>
        <begin position="38"/>
        <end position="63"/>
    </location>
</feature>
<keyword evidence="3" id="KW-1185">Reference proteome</keyword>
<organism evidence="2 3">
    <name type="scientific">Crepidotus variabilis</name>
    <dbReference type="NCBI Taxonomy" id="179855"/>
    <lineage>
        <taxon>Eukaryota</taxon>
        <taxon>Fungi</taxon>
        <taxon>Dikarya</taxon>
        <taxon>Basidiomycota</taxon>
        <taxon>Agaricomycotina</taxon>
        <taxon>Agaricomycetes</taxon>
        <taxon>Agaricomycetidae</taxon>
        <taxon>Agaricales</taxon>
        <taxon>Agaricineae</taxon>
        <taxon>Crepidotaceae</taxon>
        <taxon>Crepidotus</taxon>
    </lineage>
</organism>